<evidence type="ECO:0000313" key="4">
    <source>
        <dbReference type="EMBL" id="NKQ54804.1"/>
    </source>
</evidence>
<name>A0ABX1J7B0_9PSEU</name>
<dbReference type="InterPro" id="IPR023186">
    <property type="entry name" value="IUNH"/>
</dbReference>
<comment type="caution">
    <text evidence="4">The sequence shown here is derived from an EMBL/GenBank/DDBJ whole genome shotgun (WGS) entry which is preliminary data.</text>
</comment>
<feature type="domain" description="Inosine/uridine-preferring nucleoside hydrolase" evidence="3">
    <location>
        <begin position="5"/>
        <end position="309"/>
    </location>
</feature>
<dbReference type="InterPro" id="IPR001910">
    <property type="entry name" value="Inosine/uridine_hydrolase_dom"/>
</dbReference>
<dbReference type="GO" id="GO:0016787">
    <property type="term" value="F:hydrolase activity"/>
    <property type="evidence" value="ECO:0007669"/>
    <property type="project" value="UniProtKB-KW"/>
</dbReference>
<keyword evidence="2" id="KW-0326">Glycosidase</keyword>
<sequence>MGSKLIIDTDPGVDDAFAISLAARSEDVDLLGVTSVFGNVSLESTTRNALRLLALNGRSDVPVAAGAARPLVHPQQARAGHIHGDDGLSGRSATLPEPVRDVEPGGAIKLLVSLLEAADEPVTIAPIGPLTNIALLLAAYPHLREKIARLVVMGGALAHGNTTAAAEFNVWADPEAARRVLVEESVPCVLVPLDLTHRCAVDTGWLGKLAASGPVGAALERLTPDYLASYRKSLGIDGIAVHDAVAVAEAISPGILRVEDYPIEVDTTFGPGRGSTLVDRRSLGARGEGEGGVAKSSVQVAVDTDLDGLREFLLTRLAR</sequence>
<dbReference type="PANTHER" id="PTHR12304">
    <property type="entry name" value="INOSINE-URIDINE PREFERRING NUCLEOSIDE HYDROLASE"/>
    <property type="match status" value="1"/>
</dbReference>
<evidence type="ECO:0000256" key="2">
    <source>
        <dbReference type="ARBA" id="ARBA00023295"/>
    </source>
</evidence>
<dbReference type="EMBL" id="JAAXLS010000011">
    <property type="protein sequence ID" value="NKQ54804.1"/>
    <property type="molecule type" value="Genomic_DNA"/>
</dbReference>
<dbReference type="PANTHER" id="PTHR12304:SF4">
    <property type="entry name" value="URIDINE NUCLEOSIDASE"/>
    <property type="match status" value="1"/>
</dbReference>
<gene>
    <name evidence="4" type="ORF">HFP15_18120</name>
</gene>
<organism evidence="4 5">
    <name type="scientific">Amycolatopsis acididurans</name>
    <dbReference type="NCBI Taxonomy" id="2724524"/>
    <lineage>
        <taxon>Bacteria</taxon>
        <taxon>Bacillati</taxon>
        <taxon>Actinomycetota</taxon>
        <taxon>Actinomycetes</taxon>
        <taxon>Pseudonocardiales</taxon>
        <taxon>Pseudonocardiaceae</taxon>
        <taxon>Amycolatopsis</taxon>
    </lineage>
</organism>
<dbReference type="Proteomes" id="UP000715441">
    <property type="component" value="Unassembled WGS sequence"/>
</dbReference>
<dbReference type="RefSeq" id="WP_168517103.1">
    <property type="nucleotide sequence ID" value="NZ_JAAXLS010000011.1"/>
</dbReference>
<dbReference type="InterPro" id="IPR036452">
    <property type="entry name" value="Ribo_hydro-like"/>
</dbReference>
<keyword evidence="5" id="KW-1185">Reference proteome</keyword>
<dbReference type="Pfam" id="PF01156">
    <property type="entry name" value="IU_nuc_hydro"/>
    <property type="match status" value="1"/>
</dbReference>
<keyword evidence="1 4" id="KW-0378">Hydrolase</keyword>
<evidence type="ECO:0000259" key="3">
    <source>
        <dbReference type="Pfam" id="PF01156"/>
    </source>
</evidence>
<dbReference type="SUPFAM" id="SSF53590">
    <property type="entry name" value="Nucleoside hydrolase"/>
    <property type="match status" value="1"/>
</dbReference>
<protein>
    <submittedName>
        <fullName evidence="4">Nucleoside hydrolase</fullName>
    </submittedName>
</protein>
<proteinExistence type="predicted"/>
<dbReference type="CDD" id="cd02651">
    <property type="entry name" value="nuc_hydro_IU_UC_XIUA"/>
    <property type="match status" value="1"/>
</dbReference>
<evidence type="ECO:0000256" key="1">
    <source>
        <dbReference type="ARBA" id="ARBA00022801"/>
    </source>
</evidence>
<evidence type="ECO:0000313" key="5">
    <source>
        <dbReference type="Proteomes" id="UP000715441"/>
    </source>
</evidence>
<reference evidence="4 5" key="1">
    <citation type="submission" date="2020-04" db="EMBL/GenBank/DDBJ databases">
        <title>Novel species.</title>
        <authorList>
            <person name="Teo W.F.A."/>
            <person name="Lipun K."/>
            <person name="Srisuk N."/>
            <person name="Duangmal K."/>
        </authorList>
    </citation>
    <scope>NUCLEOTIDE SEQUENCE [LARGE SCALE GENOMIC DNA]</scope>
    <source>
        <strain evidence="4 5">K13G38</strain>
    </source>
</reference>
<dbReference type="Gene3D" id="3.90.245.10">
    <property type="entry name" value="Ribonucleoside hydrolase-like"/>
    <property type="match status" value="1"/>
</dbReference>
<accession>A0ABX1J7B0</accession>